<dbReference type="RefSeq" id="WP_127085005.1">
    <property type="nucleotide sequence ID" value="NZ_RSCL01000020.1"/>
</dbReference>
<dbReference type="InterPro" id="IPR028998">
    <property type="entry name" value="RimP_C"/>
</dbReference>
<keyword evidence="1 3" id="KW-0963">Cytoplasm</keyword>
<reference evidence="6" key="2">
    <citation type="journal article" date="2019" name="Genome Biol. Evol.">
        <title>Day and night: Metabolic profiles and evolutionary relationships of six axenic non-marine cyanobacteria.</title>
        <authorList>
            <person name="Will S.E."/>
            <person name="Henke P."/>
            <person name="Boedeker C."/>
            <person name="Huang S."/>
            <person name="Brinkmann H."/>
            <person name="Rohde M."/>
            <person name="Jarek M."/>
            <person name="Friedl T."/>
            <person name="Seufert S."/>
            <person name="Schumacher M."/>
            <person name="Overmann J."/>
            <person name="Neumann-Schaal M."/>
            <person name="Petersen J."/>
        </authorList>
    </citation>
    <scope>NUCLEOTIDE SEQUENCE [LARGE SCALE GENOMIC DNA]</scope>
    <source>
        <strain evidence="6">PCC 7102</strain>
    </source>
</reference>
<dbReference type="GO" id="GO:0005829">
    <property type="term" value="C:cytosol"/>
    <property type="evidence" value="ECO:0007669"/>
    <property type="project" value="TreeGrafter"/>
</dbReference>
<dbReference type="NCBIfam" id="NF000935">
    <property type="entry name" value="PRK00092.3-3"/>
    <property type="match status" value="1"/>
</dbReference>
<evidence type="ECO:0000256" key="3">
    <source>
        <dbReference type="HAMAP-Rule" id="MF_01077"/>
    </source>
</evidence>
<evidence type="ECO:0000256" key="1">
    <source>
        <dbReference type="ARBA" id="ARBA00022490"/>
    </source>
</evidence>
<organism evidence="6 7">
    <name type="scientific">Dulcicalothrix desertica PCC 7102</name>
    <dbReference type="NCBI Taxonomy" id="232991"/>
    <lineage>
        <taxon>Bacteria</taxon>
        <taxon>Bacillati</taxon>
        <taxon>Cyanobacteriota</taxon>
        <taxon>Cyanophyceae</taxon>
        <taxon>Nostocales</taxon>
        <taxon>Calotrichaceae</taxon>
        <taxon>Dulcicalothrix</taxon>
    </lineage>
</organism>
<evidence type="ECO:0000313" key="6">
    <source>
        <dbReference type="EMBL" id="RUT01311.1"/>
    </source>
</evidence>
<reference evidence="6" key="1">
    <citation type="submission" date="2018-12" db="EMBL/GenBank/DDBJ databases">
        <authorList>
            <person name="Will S."/>
            <person name="Neumann-Schaal M."/>
            <person name="Henke P."/>
        </authorList>
    </citation>
    <scope>NUCLEOTIDE SEQUENCE</scope>
    <source>
        <strain evidence="6">PCC 7102</strain>
    </source>
</reference>
<proteinExistence type="inferred from homology"/>
<dbReference type="Pfam" id="PF02576">
    <property type="entry name" value="RimP_N"/>
    <property type="match status" value="1"/>
</dbReference>
<dbReference type="OrthoDB" id="9805006at2"/>
<gene>
    <name evidence="3 6" type="primary">rimP</name>
    <name evidence="6" type="ORF">DSM106972_068620</name>
</gene>
<evidence type="ECO:0000259" key="5">
    <source>
        <dbReference type="Pfam" id="PF17384"/>
    </source>
</evidence>
<comment type="similarity">
    <text evidence="3">Belongs to the RimP family.</text>
</comment>
<dbReference type="SUPFAM" id="SSF74942">
    <property type="entry name" value="YhbC-like, C-terminal domain"/>
    <property type="match status" value="1"/>
</dbReference>
<dbReference type="PANTHER" id="PTHR33867:SF1">
    <property type="entry name" value="RIBOSOME MATURATION FACTOR RIMP"/>
    <property type="match status" value="1"/>
</dbReference>
<evidence type="ECO:0000256" key="2">
    <source>
        <dbReference type="ARBA" id="ARBA00022517"/>
    </source>
</evidence>
<keyword evidence="2 3" id="KW-0690">Ribosome biogenesis</keyword>
<dbReference type="FunFam" id="3.30.300.70:FF:000001">
    <property type="entry name" value="Ribosome maturation factor RimP"/>
    <property type="match status" value="1"/>
</dbReference>
<comment type="function">
    <text evidence="3">Required for maturation of 30S ribosomal subunits.</text>
</comment>
<dbReference type="HAMAP" id="MF_01077">
    <property type="entry name" value="RimP"/>
    <property type="match status" value="1"/>
</dbReference>
<dbReference type="CDD" id="cd01734">
    <property type="entry name" value="YlxS_C"/>
    <property type="match status" value="1"/>
</dbReference>
<dbReference type="EMBL" id="RSCL01000020">
    <property type="protein sequence ID" value="RUT01311.1"/>
    <property type="molecule type" value="Genomic_DNA"/>
</dbReference>
<feature type="domain" description="Ribosome maturation factor RimP C-terminal" evidence="5">
    <location>
        <begin position="88"/>
        <end position="149"/>
    </location>
</feature>
<dbReference type="AlphaFoldDB" id="A0A433V5H9"/>
<dbReference type="GO" id="GO:0006412">
    <property type="term" value="P:translation"/>
    <property type="evidence" value="ECO:0007669"/>
    <property type="project" value="TreeGrafter"/>
</dbReference>
<sequence>MTHPLVPQVIEMATPVAEELGLEVVGAVFHTNQRPPVLRVDIRNKEQDTGLDDCERMSRALEASLDAASIIPDAYVLEVSSPGISRQLTTDREFLTFKGFGIIVSTSPPHEGQQDWAGQLIRRDENKVFLNLKGRIVEIPRSQITKVQLDERRGK</sequence>
<dbReference type="GO" id="GO:0000028">
    <property type="term" value="P:ribosomal small subunit assembly"/>
    <property type="evidence" value="ECO:0007669"/>
    <property type="project" value="TreeGrafter"/>
</dbReference>
<name>A0A433V5H9_9CYAN</name>
<dbReference type="InterPro" id="IPR028989">
    <property type="entry name" value="RimP_N"/>
</dbReference>
<dbReference type="InterPro" id="IPR003728">
    <property type="entry name" value="Ribosome_maturation_RimP"/>
</dbReference>
<dbReference type="PANTHER" id="PTHR33867">
    <property type="entry name" value="RIBOSOME MATURATION FACTOR RIMP"/>
    <property type="match status" value="1"/>
</dbReference>
<dbReference type="Proteomes" id="UP000271624">
    <property type="component" value="Unassembled WGS sequence"/>
</dbReference>
<dbReference type="Gene3D" id="2.30.30.180">
    <property type="entry name" value="Ribosome maturation factor RimP, C-terminal domain"/>
    <property type="match status" value="1"/>
</dbReference>
<evidence type="ECO:0000313" key="7">
    <source>
        <dbReference type="Proteomes" id="UP000271624"/>
    </source>
</evidence>
<protein>
    <recommendedName>
        <fullName evidence="3">Ribosome maturation factor RimP</fullName>
    </recommendedName>
</protein>
<keyword evidence="7" id="KW-1185">Reference proteome</keyword>
<comment type="subcellular location">
    <subcellularLocation>
        <location evidence="3">Cytoplasm</location>
    </subcellularLocation>
</comment>
<dbReference type="Gene3D" id="3.30.300.70">
    <property type="entry name" value="RimP-like superfamily, N-terminal"/>
    <property type="match status" value="1"/>
</dbReference>
<dbReference type="Pfam" id="PF17384">
    <property type="entry name" value="DUF150_C"/>
    <property type="match status" value="1"/>
</dbReference>
<evidence type="ECO:0000259" key="4">
    <source>
        <dbReference type="Pfam" id="PF02576"/>
    </source>
</evidence>
<dbReference type="SUPFAM" id="SSF75420">
    <property type="entry name" value="YhbC-like, N-terminal domain"/>
    <property type="match status" value="1"/>
</dbReference>
<accession>A0A433V5H9</accession>
<dbReference type="InterPro" id="IPR036847">
    <property type="entry name" value="RimP_C_sf"/>
</dbReference>
<dbReference type="InterPro" id="IPR035956">
    <property type="entry name" value="RimP_N_sf"/>
</dbReference>
<feature type="domain" description="Ribosome maturation factor RimP N-terminal" evidence="4">
    <location>
        <begin position="13"/>
        <end position="84"/>
    </location>
</feature>
<comment type="caution">
    <text evidence="6">The sequence shown here is derived from an EMBL/GenBank/DDBJ whole genome shotgun (WGS) entry which is preliminary data.</text>
</comment>